<evidence type="ECO:0000313" key="2">
    <source>
        <dbReference type="Proteomes" id="UP000027238"/>
    </source>
</evidence>
<reference evidence="2" key="1">
    <citation type="journal article" date="2014" name="Genome Announc.">
        <title>Draft genome sequence of Colletotrichum sublineola, a destructive pathogen of cultivated sorghum.</title>
        <authorList>
            <person name="Baroncelli R."/>
            <person name="Sanz-Martin J.M."/>
            <person name="Rech G.E."/>
            <person name="Sukno S.A."/>
            <person name="Thon M.R."/>
        </authorList>
    </citation>
    <scope>NUCLEOTIDE SEQUENCE [LARGE SCALE GENOMIC DNA]</scope>
    <source>
        <strain evidence="2">TX430BB</strain>
    </source>
</reference>
<comment type="caution">
    <text evidence="1">The sequence shown here is derived from an EMBL/GenBank/DDBJ whole genome shotgun (WGS) entry which is preliminary data.</text>
</comment>
<accession>A0A066XSF8</accession>
<dbReference type="HOGENOM" id="CLU_1240056_0_0_1"/>
<proteinExistence type="predicted"/>
<name>A0A066XSF8_COLSU</name>
<keyword evidence="2" id="KW-1185">Reference proteome</keyword>
<dbReference type="AlphaFoldDB" id="A0A066XSF8"/>
<sequence length="223" mass="25079">MRFPPLIAVTVRHHAETPGTDFKFQDPGAQTYLASYSLKARDNTAVEVLYALIDWQRAALNTALNQSISTGQLTVTQQGLVDWPGLDGANYINLEGEVPAITLTYYPQRAKTNLQRAILHRYGQPHFWLMMLSVRRRQSSLSWPRTRGCKSMSPLLMVPVEANISSLTGKPLLCLYTLALTSSRFVASILRPTNKYIRPVVAGEKQQNLTAFVRRTAIDFTIR</sequence>
<dbReference type="EMBL" id="JMSE01000032">
    <property type="protein sequence ID" value="KDN72163.1"/>
    <property type="molecule type" value="Genomic_DNA"/>
</dbReference>
<protein>
    <submittedName>
        <fullName evidence="1">Uncharacterized protein</fullName>
    </submittedName>
</protein>
<evidence type="ECO:0000313" key="1">
    <source>
        <dbReference type="EMBL" id="KDN72163.1"/>
    </source>
</evidence>
<gene>
    <name evidence="1" type="ORF">CSUB01_10690</name>
</gene>
<dbReference type="Proteomes" id="UP000027238">
    <property type="component" value="Unassembled WGS sequence"/>
</dbReference>
<organism evidence="1 2">
    <name type="scientific">Colletotrichum sublineola</name>
    <name type="common">Sorghum anthracnose fungus</name>
    <dbReference type="NCBI Taxonomy" id="1173701"/>
    <lineage>
        <taxon>Eukaryota</taxon>
        <taxon>Fungi</taxon>
        <taxon>Dikarya</taxon>
        <taxon>Ascomycota</taxon>
        <taxon>Pezizomycotina</taxon>
        <taxon>Sordariomycetes</taxon>
        <taxon>Hypocreomycetidae</taxon>
        <taxon>Glomerellales</taxon>
        <taxon>Glomerellaceae</taxon>
        <taxon>Colletotrichum</taxon>
        <taxon>Colletotrichum graminicola species complex</taxon>
    </lineage>
</organism>